<comment type="caution">
    <text evidence="1">The sequence shown here is derived from an EMBL/GenBank/DDBJ whole genome shotgun (WGS) entry which is preliminary data.</text>
</comment>
<organism evidence="1 2">
    <name type="scientific">Senna tora</name>
    <dbReference type="NCBI Taxonomy" id="362788"/>
    <lineage>
        <taxon>Eukaryota</taxon>
        <taxon>Viridiplantae</taxon>
        <taxon>Streptophyta</taxon>
        <taxon>Embryophyta</taxon>
        <taxon>Tracheophyta</taxon>
        <taxon>Spermatophyta</taxon>
        <taxon>Magnoliopsida</taxon>
        <taxon>eudicotyledons</taxon>
        <taxon>Gunneridae</taxon>
        <taxon>Pentapetalae</taxon>
        <taxon>rosids</taxon>
        <taxon>fabids</taxon>
        <taxon>Fabales</taxon>
        <taxon>Fabaceae</taxon>
        <taxon>Caesalpinioideae</taxon>
        <taxon>Cassia clade</taxon>
        <taxon>Senna</taxon>
    </lineage>
</organism>
<evidence type="ECO:0000313" key="1">
    <source>
        <dbReference type="EMBL" id="KAF7841370.1"/>
    </source>
</evidence>
<proteinExistence type="predicted"/>
<dbReference type="EMBL" id="JAAIUW010000002">
    <property type="protein sequence ID" value="KAF7841370.1"/>
    <property type="molecule type" value="Genomic_DNA"/>
</dbReference>
<dbReference type="Proteomes" id="UP000634136">
    <property type="component" value="Unassembled WGS sequence"/>
</dbReference>
<evidence type="ECO:0000313" key="2">
    <source>
        <dbReference type="Proteomes" id="UP000634136"/>
    </source>
</evidence>
<dbReference type="AlphaFoldDB" id="A0A834XB26"/>
<accession>A0A834XB26</accession>
<gene>
    <name evidence="1" type="ORF">G2W53_003668</name>
</gene>
<name>A0A834XB26_9FABA</name>
<sequence length="23" mass="2532">MSLCFTGARVIWINPAFANPPII</sequence>
<protein>
    <submittedName>
        <fullName evidence="1">Uncharacterized protein</fullName>
    </submittedName>
</protein>
<keyword evidence="2" id="KW-1185">Reference proteome</keyword>
<reference evidence="1" key="1">
    <citation type="submission" date="2020-09" db="EMBL/GenBank/DDBJ databases">
        <title>Genome-Enabled Discovery of Anthraquinone Biosynthesis in Senna tora.</title>
        <authorList>
            <person name="Kang S.-H."/>
            <person name="Pandey R.P."/>
            <person name="Lee C.-M."/>
            <person name="Sim J.-S."/>
            <person name="Jeong J.-T."/>
            <person name="Choi B.-S."/>
            <person name="Jung M."/>
            <person name="Ginzburg D."/>
            <person name="Zhao K."/>
            <person name="Won S.Y."/>
            <person name="Oh T.-J."/>
            <person name="Yu Y."/>
            <person name="Kim N.-H."/>
            <person name="Lee O.R."/>
            <person name="Lee T.-H."/>
            <person name="Bashyal P."/>
            <person name="Kim T.-S."/>
            <person name="Lee W.-H."/>
            <person name="Kawkins C."/>
            <person name="Kim C.-K."/>
            <person name="Kim J.S."/>
            <person name="Ahn B.O."/>
            <person name="Rhee S.Y."/>
            <person name="Sohng J.K."/>
        </authorList>
    </citation>
    <scope>NUCLEOTIDE SEQUENCE</scope>
    <source>
        <tissue evidence="1">Leaf</tissue>
    </source>
</reference>